<gene>
    <name evidence="1" type="ORF">LCGC14_1977860</name>
</gene>
<comment type="caution">
    <text evidence="1">The sequence shown here is derived from an EMBL/GenBank/DDBJ whole genome shotgun (WGS) entry which is preliminary data.</text>
</comment>
<reference evidence="1" key="1">
    <citation type="journal article" date="2015" name="Nature">
        <title>Complex archaea that bridge the gap between prokaryotes and eukaryotes.</title>
        <authorList>
            <person name="Spang A."/>
            <person name="Saw J.H."/>
            <person name="Jorgensen S.L."/>
            <person name="Zaremba-Niedzwiedzka K."/>
            <person name="Martijn J."/>
            <person name="Lind A.E."/>
            <person name="van Eijk R."/>
            <person name="Schleper C."/>
            <person name="Guy L."/>
            <person name="Ettema T.J."/>
        </authorList>
    </citation>
    <scope>NUCLEOTIDE SEQUENCE</scope>
</reference>
<name>A0A0F9HN47_9ZZZZ</name>
<dbReference type="EMBL" id="LAZR01022074">
    <property type="protein sequence ID" value="KKL83125.1"/>
    <property type="molecule type" value="Genomic_DNA"/>
</dbReference>
<organism evidence="1">
    <name type="scientific">marine sediment metagenome</name>
    <dbReference type="NCBI Taxonomy" id="412755"/>
    <lineage>
        <taxon>unclassified sequences</taxon>
        <taxon>metagenomes</taxon>
        <taxon>ecological metagenomes</taxon>
    </lineage>
</organism>
<dbReference type="AlphaFoldDB" id="A0A0F9HN47"/>
<proteinExistence type="predicted"/>
<sequence>MDETYDDKISKDLIIQMLEHGSPEIKLYISDKIFLVIEDLASKNSDIFLYYVKTLILLPNLKSKIKDRIYDKEFYPTCGSEVKNRK</sequence>
<evidence type="ECO:0000313" key="1">
    <source>
        <dbReference type="EMBL" id="KKL83125.1"/>
    </source>
</evidence>
<protein>
    <submittedName>
        <fullName evidence="1">Uncharacterized protein</fullName>
    </submittedName>
</protein>
<accession>A0A0F9HN47</accession>